<accession>B6YQ15</accession>
<dbReference type="RefSeq" id="WP_012573048.1">
    <property type="nucleotide sequence ID" value="NC_011565.1"/>
</dbReference>
<keyword evidence="1" id="KW-1133">Transmembrane helix</keyword>
<feature type="domain" description="Lnb N-terminal periplasmic" evidence="2">
    <location>
        <begin position="32"/>
        <end position="186"/>
    </location>
</feature>
<dbReference type="HOGENOM" id="CLU_052983_1_0_10"/>
<dbReference type="Proteomes" id="UP000000723">
    <property type="component" value="Chromosome"/>
</dbReference>
<evidence type="ECO:0000259" key="3">
    <source>
        <dbReference type="Pfam" id="PF25221"/>
    </source>
</evidence>
<keyword evidence="1" id="KW-0472">Membrane</keyword>
<dbReference type="eggNOG" id="ENOG502Z87C">
    <property type="taxonomic scope" value="Bacteria"/>
</dbReference>
<feature type="transmembrane region" description="Helical" evidence="1">
    <location>
        <begin position="300"/>
        <end position="325"/>
    </location>
</feature>
<evidence type="ECO:0000313" key="4">
    <source>
        <dbReference type="EMBL" id="BAG83287.1"/>
    </source>
</evidence>
<dbReference type="InterPro" id="IPR025178">
    <property type="entry name" value="Lnb_N"/>
</dbReference>
<feature type="transmembrane region" description="Helical" evidence="1">
    <location>
        <begin position="266"/>
        <end position="288"/>
    </location>
</feature>
<evidence type="ECO:0000313" key="5">
    <source>
        <dbReference type="Proteomes" id="UP000000723"/>
    </source>
</evidence>
<dbReference type="OrthoDB" id="319167at2"/>
<organism evidence="4 5">
    <name type="scientific">Azobacteroides pseudotrichonymphae genomovar. CFP2</name>
    <dbReference type="NCBI Taxonomy" id="511995"/>
    <lineage>
        <taxon>Bacteria</taxon>
        <taxon>Pseudomonadati</taxon>
        <taxon>Bacteroidota</taxon>
        <taxon>Bacteroidia</taxon>
        <taxon>Bacteroidales</taxon>
        <taxon>Candidatus Azobacteroides</taxon>
    </lineage>
</organism>
<feature type="domain" description="Lnb-like transmembrane" evidence="3">
    <location>
        <begin position="261"/>
        <end position="414"/>
    </location>
</feature>
<feature type="transmembrane region" description="Helical" evidence="1">
    <location>
        <begin position="337"/>
        <end position="353"/>
    </location>
</feature>
<proteinExistence type="predicted"/>
<dbReference type="Pfam" id="PF13387">
    <property type="entry name" value="Lnb_N"/>
    <property type="match status" value="1"/>
</dbReference>
<keyword evidence="5" id="KW-1185">Reference proteome</keyword>
<sequence>MEIDLRFKIKKVRYFIFFLLCVSTLYTSKASKTDDLQVSLLTVMPYSNKVYTIYGHSVLRIHNLKQNTDIVFNWGTFGFDTRYFLYHFLKGEISYSLSKTDYYQFLQCYDLLKTTIIEQILYLSPESKEYLLQMLSVNLHPKNRAYHYNFLKDNCTTHIRNSIEKTIGAPLDIADNTHLKTIRQLIHSYTYPYPWMTFGIDLLVGSEADKPIRKRESLFLPMQLKKVVDNFTYNSGDSLVVSSLLISQSNDRKNIRSSFWHSPIQIGWLILCIYGTMISATTIGICKYQKSRIASDIFRITKVCFAFLFLSAAGVGSLILFLVLFSYHPCTSSNWNLFWVHPFHFIAFIGFFVKKPSYWKTIYLYHWFNLVLLFALLLGLRKSWLPQNLNPAIVPYALCLMLASLSYLIYKYKKMLK</sequence>
<dbReference type="STRING" id="511995.CFPG_024"/>
<evidence type="ECO:0000259" key="2">
    <source>
        <dbReference type="Pfam" id="PF13387"/>
    </source>
</evidence>
<dbReference type="InterPro" id="IPR057436">
    <property type="entry name" value="5TMH_Lnb"/>
</dbReference>
<name>B6YQ15_AZOPC</name>
<feature type="transmembrane region" description="Helical" evidence="1">
    <location>
        <begin position="392"/>
        <end position="410"/>
    </location>
</feature>
<gene>
    <name evidence="4" type="ordered locus">CFPG_024</name>
</gene>
<dbReference type="KEGG" id="aps:CFPG_024"/>
<feature type="transmembrane region" description="Helical" evidence="1">
    <location>
        <begin position="362"/>
        <end position="380"/>
    </location>
</feature>
<evidence type="ECO:0000256" key="1">
    <source>
        <dbReference type="SAM" id="Phobius"/>
    </source>
</evidence>
<keyword evidence="1" id="KW-0812">Transmembrane</keyword>
<protein>
    <submittedName>
        <fullName evidence="4">Uncharacterized protein</fullName>
    </submittedName>
</protein>
<dbReference type="AlphaFoldDB" id="B6YQ15"/>
<reference evidence="5" key="1">
    <citation type="journal article" date="2008" name="Science">
        <title>Genome of an endosymbiont coupling N2 fixation to cellulolysis within RT protist cells in termite gut.</title>
        <authorList>
            <person name="Hongoh Y."/>
            <person name="Sharma V.K."/>
            <person name="Prakash T."/>
            <person name="Noda S."/>
            <person name="Toh H."/>
            <person name="Taylor T.D."/>
            <person name="Kudo T."/>
            <person name="Sakaki Y."/>
            <person name="Toyoda A."/>
            <person name="Hattori M."/>
            <person name="Ohkuma M."/>
        </authorList>
    </citation>
    <scope>NUCLEOTIDE SEQUENCE [LARGE SCALE GENOMIC DNA]</scope>
</reference>
<dbReference type="EMBL" id="AP010656">
    <property type="protein sequence ID" value="BAG83287.1"/>
    <property type="molecule type" value="Genomic_DNA"/>
</dbReference>
<dbReference type="Pfam" id="PF25221">
    <property type="entry name" value="5TMH_Lnb"/>
    <property type="match status" value="1"/>
</dbReference>